<reference evidence="2" key="1">
    <citation type="journal article" date="2020" name="Stud. Mycol.">
        <title>101 Dothideomycetes genomes: a test case for predicting lifestyles and emergence of pathogens.</title>
        <authorList>
            <person name="Haridas S."/>
            <person name="Albert R."/>
            <person name="Binder M."/>
            <person name="Bloem J."/>
            <person name="Labutti K."/>
            <person name="Salamov A."/>
            <person name="Andreopoulos B."/>
            <person name="Baker S."/>
            <person name="Barry K."/>
            <person name="Bills G."/>
            <person name="Bluhm B."/>
            <person name="Cannon C."/>
            <person name="Castanera R."/>
            <person name="Culley D."/>
            <person name="Daum C."/>
            <person name="Ezra D."/>
            <person name="Gonzalez J."/>
            <person name="Henrissat B."/>
            <person name="Kuo A."/>
            <person name="Liang C."/>
            <person name="Lipzen A."/>
            <person name="Lutzoni F."/>
            <person name="Magnuson J."/>
            <person name="Mondo S."/>
            <person name="Nolan M."/>
            <person name="Ohm R."/>
            <person name="Pangilinan J."/>
            <person name="Park H.-J."/>
            <person name="Ramirez L."/>
            <person name="Alfaro M."/>
            <person name="Sun H."/>
            <person name="Tritt A."/>
            <person name="Yoshinaga Y."/>
            <person name="Zwiers L.-H."/>
            <person name="Turgeon B."/>
            <person name="Goodwin S."/>
            <person name="Spatafora J."/>
            <person name="Crous P."/>
            <person name="Grigoriev I."/>
        </authorList>
    </citation>
    <scope>NUCLEOTIDE SEQUENCE</scope>
    <source>
        <strain evidence="2">CBS 122681</strain>
    </source>
</reference>
<evidence type="ECO:0000256" key="1">
    <source>
        <dbReference type="SAM" id="MobiDB-lite"/>
    </source>
</evidence>
<dbReference type="Proteomes" id="UP000799324">
    <property type="component" value="Unassembled WGS sequence"/>
</dbReference>
<organism evidence="2 3">
    <name type="scientific">Lophiostoma macrostomum CBS 122681</name>
    <dbReference type="NCBI Taxonomy" id="1314788"/>
    <lineage>
        <taxon>Eukaryota</taxon>
        <taxon>Fungi</taxon>
        <taxon>Dikarya</taxon>
        <taxon>Ascomycota</taxon>
        <taxon>Pezizomycotina</taxon>
        <taxon>Dothideomycetes</taxon>
        <taxon>Pleosporomycetidae</taxon>
        <taxon>Pleosporales</taxon>
        <taxon>Lophiostomataceae</taxon>
        <taxon>Lophiostoma</taxon>
    </lineage>
</organism>
<keyword evidence="3" id="KW-1185">Reference proteome</keyword>
<evidence type="ECO:0000313" key="2">
    <source>
        <dbReference type="EMBL" id="KAF2662924.1"/>
    </source>
</evidence>
<dbReference type="EMBL" id="MU004288">
    <property type="protein sequence ID" value="KAF2662924.1"/>
    <property type="molecule type" value="Genomic_DNA"/>
</dbReference>
<protein>
    <submittedName>
        <fullName evidence="2">Uncharacterized protein</fullName>
    </submittedName>
</protein>
<gene>
    <name evidence="2" type="ORF">K491DRAFT_7381</name>
</gene>
<dbReference type="AlphaFoldDB" id="A0A6A6TWA6"/>
<evidence type="ECO:0000313" key="3">
    <source>
        <dbReference type="Proteomes" id="UP000799324"/>
    </source>
</evidence>
<sequence>MVPFRASSGTVALMTRSISAGKMRSQSLSLGAGLLGRELVGDGVVAGVVSSSQSSHSCSSSGVTSEGRSVPAASRPRDEPSSMSITDSSESNQPCESKSSEVANIAIG</sequence>
<feature type="compositionally biased region" description="Low complexity" evidence="1">
    <location>
        <begin position="51"/>
        <end position="70"/>
    </location>
</feature>
<accession>A0A6A6TWA6</accession>
<feature type="region of interest" description="Disordered" evidence="1">
    <location>
        <begin position="51"/>
        <end position="108"/>
    </location>
</feature>
<proteinExistence type="predicted"/>
<name>A0A6A6TWA6_9PLEO</name>
<feature type="compositionally biased region" description="Polar residues" evidence="1">
    <location>
        <begin position="81"/>
        <end position="102"/>
    </location>
</feature>